<dbReference type="Proteomes" id="UP000005359">
    <property type="component" value="Unassembled WGS sequence"/>
</dbReference>
<evidence type="ECO:0000256" key="2">
    <source>
        <dbReference type="ARBA" id="ARBA00022448"/>
    </source>
</evidence>
<keyword evidence="2" id="KW-0813">Transport</keyword>
<accession>B0G2H1</accession>
<dbReference type="InterPro" id="IPR028081">
    <property type="entry name" value="Leu-bd"/>
</dbReference>
<comment type="similarity">
    <text evidence="1">Belongs to the leucine-binding protein family.</text>
</comment>
<proteinExistence type="inferred from homology"/>
<dbReference type="InterPro" id="IPR000709">
    <property type="entry name" value="Leu_Ile_Val-bd"/>
</dbReference>
<dbReference type="PaxDb" id="411461-DORFOR_00435"/>
<dbReference type="SUPFAM" id="SSF53822">
    <property type="entry name" value="Periplasmic binding protein-like I"/>
    <property type="match status" value="1"/>
</dbReference>
<evidence type="ECO:0000313" key="7">
    <source>
        <dbReference type="Proteomes" id="UP000005359"/>
    </source>
</evidence>
<dbReference type="InterPro" id="IPR051010">
    <property type="entry name" value="BCAA_transport"/>
</dbReference>
<dbReference type="GO" id="GO:0006865">
    <property type="term" value="P:amino acid transport"/>
    <property type="evidence" value="ECO:0007669"/>
    <property type="project" value="UniProtKB-KW"/>
</dbReference>
<dbReference type="CDD" id="cd06347">
    <property type="entry name" value="PBP1_ABC_LivK_ligand_binding-like"/>
    <property type="match status" value="1"/>
</dbReference>
<sequence>MTDGKEGDIIRSIQKQSWRLGIMKFKKVVSAVLVSALAVSMMAGCGSKSGSSDSKSDVFKIGGIGPMTGDAAAYGEAVDNGAKLAVEEINKNGGINGKQVEFKTEDDQADAEKAVNAYNTLKDWGMQILMGTVTSGSCTAVASETDSDHMFQITPSGTAVESVQDHDNVFRLCFSDPEQGTKSAEYIAKNKLATKIAVIYNSSDVYSNGIYTNFAAEAKKEGLDVVAAEAFTADNKTDFSVQLKKAQSSGADLVFLPIYYQEASAILQQAAKLDYHPTFFGCDGLDGILGVEGFDKSLAEGTMLLTPYASDAQDEKTQTFTKAYEDKYGNTPIQFAADAYDAIYAIKAAAEEADVTPDMDYSEMCDKLMDAMTKIKIDGLTGVDGITWEKNGEPNKAPKGVKIENGAYVSMD</sequence>
<keyword evidence="4" id="KW-0029">Amino-acid transport</keyword>
<organism evidence="6 7">
    <name type="scientific">Dorea formicigenerans ATCC 27755</name>
    <dbReference type="NCBI Taxonomy" id="411461"/>
    <lineage>
        <taxon>Bacteria</taxon>
        <taxon>Bacillati</taxon>
        <taxon>Bacillota</taxon>
        <taxon>Clostridia</taxon>
        <taxon>Lachnospirales</taxon>
        <taxon>Lachnospiraceae</taxon>
        <taxon>Dorea</taxon>
    </lineage>
</organism>
<dbReference type="PANTHER" id="PTHR30483">
    <property type="entry name" value="LEUCINE-SPECIFIC-BINDING PROTEIN"/>
    <property type="match status" value="1"/>
</dbReference>
<reference evidence="6 7" key="2">
    <citation type="submission" date="2007-10" db="EMBL/GenBank/DDBJ databases">
        <authorList>
            <person name="Fulton L."/>
            <person name="Clifton S."/>
            <person name="Fulton B."/>
            <person name="Xu J."/>
            <person name="Minx P."/>
            <person name="Pepin K.H."/>
            <person name="Johnson M."/>
            <person name="Thiruvilangam P."/>
            <person name="Bhonagiri V."/>
            <person name="Nash W.E."/>
            <person name="Wang C."/>
            <person name="Mardis E.R."/>
            <person name="Wilson R.K."/>
        </authorList>
    </citation>
    <scope>NUCLEOTIDE SEQUENCE [LARGE SCALE GENOMIC DNA]</scope>
    <source>
        <strain evidence="6 7">ATCC 27755</strain>
    </source>
</reference>
<reference evidence="6 7" key="1">
    <citation type="submission" date="2007-10" db="EMBL/GenBank/DDBJ databases">
        <title>Draft genome sequence of Dorea formicigenerans(ATCC 27755).</title>
        <authorList>
            <person name="Sudarsanam P."/>
            <person name="Ley R."/>
            <person name="Guruge J."/>
            <person name="Turnbaugh P.J."/>
            <person name="Mahowald M."/>
            <person name="Liep D."/>
            <person name="Gordon J."/>
        </authorList>
    </citation>
    <scope>NUCLEOTIDE SEQUENCE [LARGE SCALE GENOMIC DNA]</scope>
    <source>
        <strain evidence="6 7">ATCC 27755</strain>
    </source>
</reference>
<protein>
    <recommendedName>
        <fullName evidence="5">Leucine-binding protein domain-containing protein</fullName>
    </recommendedName>
</protein>
<dbReference type="Gene3D" id="3.40.50.2300">
    <property type="match status" value="2"/>
</dbReference>
<evidence type="ECO:0000313" key="6">
    <source>
        <dbReference type="EMBL" id="EDR48100.1"/>
    </source>
</evidence>
<evidence type="ECO:0000259" key="5">
    <source>
        <dbReference type="Pfam" id="PF13458"/>
    </source>
</evidence>
<name>B0G2H1_9FIRM</name>
<dbReference type="AlphaFoldDB" id="B0G2H1"/>
<dbReference type="PANTHER" id="PTHR30483:SF6">
    <property type="entry name" value="PERIPLASMIC BINDING PROTEIN OF ABC TRANSPORTER FOR NATURAL AMINO ACIDS"/>
    <property type="match status" value="1"/>
</dbReference>
<gene>
    <name evidence="6" type="ORF">DORFOR_00435</name>
</gene>
<feature type="domain" description="Leucine-binding protein" evidence="5">
    <location>
        <begin position="60"/>
        <end position="397"/>
    </location>
</feature>
<dbReference type="EMBL" id="AAXA02000008">
    <property type="protein sequence ID" value="EDR48100.1"/>
    <property type="molecule type" value="Genomic_DNA"/>
</dbReference>
<evidence type="ECO:0000256" key="4">
    <source>
        <dbReference type="ARBA" id="ARBA00022970"/>
    </source>
</evidence>
<dbReference type="PRINTS" id="PR00337">
    <property type="entry name" value="LEUILEVALBP"/>
</dbReference>
<evidence type="ECO:0000256" key="3">
    <source>
        <dbReference type="ARBA" id="ARBA00022729"/>
    </source>
</evidence>
<dbReference type="STRING" id="411461.DORFOR_00435"/>
<dbReference type="eggNOG" id="COG0683">
    <property type="taxonomic scope" value="Bacteria"/>
</dbReference>
<evidence type="ECO:0000256" key="1">
    <source>
        <dbReference type="ARBA" id="ARBA00010062"/>
    </source>
</evidence>
<dbReference type="InterPro" id="IPR028082">
    <property type="entry name" value="Peripla_BP_I"/>
</dbReference>
<comment type="caution">
    <text evidence="6">The sequence shown here is derived from an EMBL/GenBank/DDBJ whole genome shotgun (WGS) entry which is preliminary data.</text>
</comment>
<dbReference type="Pfam" id="PF13458">
    <property type="entry name" value="Peripla_BP_6"/>
    <property type="match status" value="1"/>
</dbReference>
<keyword evidence="3" id="KW-0732">Signal</keyword>